<proteinExistence type="predicted"/>
<dbReference type="EMBL" id="JAELVQ010000031">
    <property type="protein sequence ID" value="MBJ6369603.1"/>
    <property type="molecule type" value="Genomic_DNA"/>
</dbReference>
<sequence length="86" mass="9589">MCKISLARNDDNANAPVKINISISEDNVTYSDFGDCDFDNELDGFQSYSFSELQRSDRYIKINTLEKGLGGENFTIIGEVNVGIKN</sequence>
<accession>A0A8J7IIG2</accession>
<protein>
    <submittedName>
        <fullName evidence="1">Uncharacterized protein</fullName>
    </submittedName>
</protein>
<dbReference type="Proteomes" id="UP000610931">
    <property type="component" value="Unassembled WGS sequence"/>
</dbReference>
<comment type="caution">
    <text evidence="1">The sequence shown here is derived from an EMBL/GenBank/DDBJ whole genome shotgun (WGS) entry which is preliminary data.</text>
</comment>
<organism evidence="1 2">
    <name type="scientific">Snuella sedimenti</name>
    <dbReference type="NCBI Taxonomy" id="2798802"/>
    <lineage>
        <taxon>Bacteria</taxon>
        <taxon>Pseudomonadati</taxon>
        <taxon>Bacteroidota</taxon>
        <taxon>Flavobacteriia</taxon>
        <taxon>Flavobacteriales</taxon>
        <taxon>Flavobacteriaceae</taxon>
        <taxon>Snuella</taxon>
    </lineage>
</organism>
<gene>
    <name evidence="1" type="ORF">JF259_16065</name>
</gene>
<evidence type="ECO:0000313" key="2">
    <source>
        <dbReference type="Proteomes" id="UP000610931"/>
    </source>
</evidence>
<keyword evidence="2" id="KW-1185">Reference proteome</keyword>
<evidence type="ECO:0000313" key="1">
    <source>
        <dbReference type="EMBL" id="MBJ6369603.1"/>
    </source>
</evidence>
<reference evidence="1" key="1">
    <citation type="submission" date="2020-12" db="EMBL/GenBank/DDBJ databases">
        <title>Snuella sp. nov., isolated from sediment in Incheon.</title>
        <authorList>
            <person name="Kim W."/>
        </authorList>
    </citation>
    <scope>NUCLEOTIDE SEQUENCE</scope>
    <source>
        <strain evidence="1">CAU 1569</strain>
    </source>
</reference>
<name>A0A8J7IIG2_9FLAO</name>
<dbReference type="AlphaFoldDB" id="A0A8J7IIG2"/>
<dbReference type="Gene3D" id="2.60.120.260">
    <property type="entry name" value="Galactose-binding domain-like"/>
    <property type="match status" value="1"/>
</dbReference>